<keyword evidence="2" id="KW-0812">Transmembrane</keyword>
<dbReference type="HOGENOM" id="CLU_1413097_0_0_3"/>
<evidence type="ECO:0000256" key="2">
    <source>
        <dbReference type="SAM" id="Phobius"/>
    </source>
</evidence>
<feature type="compositionally biased region" description="Pro residues" evidence="1">
    <location>
        <begin position="97"/>
        <end position="110"/>
    </location>
</feature>
<feature type="transmembrane region" description="Helical" evidence="2">
    <location>
        <begin position="42"/>
        <end position="64"/>
    </location>
</feature>
<evidence type="ECO:0000313" key="3">
    <source>
        <dbReference type="EMBL" id="ACL45847.1"/>
    </source>
</evidence>
<gene>
    <name evidence="3" type="ordered locus">Cyan7425_3525</name>
</gene>
<proteinExistence type="predicted"/>
<dbReference type="STRING" id="395961.Cyan7425_3525"/>
<name>B8HRI0_CYAP4</name>
<reference evidence="3" key="1">
    <citation type="submission" date="2009-01" db="EMBL/GenBank/DDBJ databases">
        <title>Complete sequence of chromosome Cyanothece sp. PCC 7425.</title>
        <authorList>
            <consortium name="US DOE Joint Genome Institute"/>
            <person name="Lucas S."/>
            <person name="Copeland A."/>
            <person name="Lapidus A."/>
            <person name="Glavina del Rio T."/>
            <person name="Dalin E."/>
            <person name="Tice H."/>
            <person name="Bruce D."/>
            <person name="Goodwin L."/>
            <person name="Pitluck S."/>
            <person name="Sims D."/>
            <person name="Meineke L."/>
            <person name="Brettin T."/>
            <person name="Detter J.C."/>
            <person name="Han C."/>
            <person name="Larimer F."/>
            <person name="Land M."/>
            <person name="Hauser L."/>
            <person name="Kyrpides N."/>
            <person name="Ovchinnikova G."/>
            <person name="Liberton M."/>
            <person name="Stoeckel J."/>
            <person name="Banerjee A."/>
            <person name="Singh A."/>
            <person name="Page L."/>
            <person name="Sato H."/>
            <person name="Zhao L."/>
            <person name="Sherman L."/>
            <person name="Pakrasi H."/>
            <person name="Richardson P."/>
        </authorList>
    </citation>
    <scope>NUCLEOTIDE SEQUENCE</scope>
    <source>
        <strain evidence="3">PCC 7425</strain>
    </source>
</reference>
<sequence>MLILRLVLLLVVVVGLAALTLQNLTPQLSLVFLGVRSLPLPLGYLVLAAIVAGLSTGLLLLALLRLHRYLIWREFERSEPMDSTPPETPPAWNQPRSAPPPPRSTSPPPGREYEGVDQSNYLRDDWSYETAQTPRSTSQAGSSYSYSYRDSRKSEPEESTGTPRKSVYDADYRVINPPQKPQEEDYGFEDEE</sequence>
<dbReference type="eggNOG" id="COG5416">
    <property type="taxonomic scope" value="Bacteria"/>
</dbReference>
<keyword evidence="2" id="KW-1133">Transmembrane helix</keyword>
<feature type="compositionally biased region" description="Polar residues" evidence="1">
    <location>
        <begin position="129"/>
        <end position="141"/>
    </location>
</feature>
<accession>B8HRI0</accession>
<protein>
    <recommendedName>
        <fullName evidence="4">Lipopolysaccharide assembly protein A domain-containing protein</fullName>
    </recommendedName>
</protein>
<dbReference type="KEGG" id="cyn:Cyan7425_3525"/>
<evidence type="ECO:0008006" key="4">
    <source>
        <dbReference type="Google" id="ProtNLM"/>
    </source>
</evidence>
<evidence type="ECO:0000256" key="1">
    <source>
        <dbReference type="SAM" id="MobiDB-lite"/>
    </source>
</evidence>
<dbReference type="OrthoDB" id="428681at2"/>
<feature type="region of interest" description="Disordered" evidence="1">
    <location>
        <begin position="79"/>
        <end position="192"/>
    </location>
</feature>
<keyword evidence="2" id="KW-0472">Membrane</keyword>
<dbReference type="AlphaFoldDB" id="B8HRI0"/>
<organism evidence="3">
    <name type="scientific">Cyanothece sp. (strain PCC 7425 / ATCC 29141)</name>
    <dbReference type="NCBI Taxonomy" id="395961"/>
    <lineage>
        <taxon>Bacteria</taxon>
        <taxon>Bacillati</taxon>
        <taxon>Cyanobacteriota</taxon>
        <taxon>Cyanophyceae</taxon>
        <taxon>Gomontiellales</taxon>
        <taxon>Cyanothecaceae</taxon>
        <taxon>Cyanothece</taxon>
    </lineage>
</organism>
<dbReference type="EMBL" id="CP001344">
    <property type="protein sequence ID" value="ACL45847.1"/>
    <property type="molecule type" value="Genomic_DNA"/>
</dbReference>